<feature type="non-terminal residue" evidence="1">
    <location>
        <position position="95"/>
    </location>
</feature>
<gene>
    <name evidence="1" type="ORF">M9458_027807</name>
</gene>
<sequence length="95" mass="10729">ACPLEQALPTTPPLSPVHTTKLPFPVTIIPHPHLLLRQKAARKCFDRRPSHFLLQSHAPPTRPSPAHTNLQWCNSTPALPRTQTAYRARLNHLRP</sequence>
<dbReference type="AlphaFoldDB" id="A0ABD0PNI3"/>
<name>A0ABD0PNI3_CIRMR</name>
<evidence type="ECO:0000313" key="1">
    <source>
        <dbReference type="EMBL" id="KAL0175477.1"/>
    </source>
</evidence>
<reference evidence="1 2" key="1">
    <citation type="submission" date="2024-05" db="EMBL/GenBank/DDBJ databases">
        <title>Genome sequencing and assembly of Indian major carp, Cirrhinus mrigala (Hamilton, 1822).</title>
        <authorList>
            <person name="Mohindra V."/>
            <person name="Chowdhury L.M."/>
            <person name="Lal K."/>
            <person name="Jena J.K."/>
        </authorList>
    </citation>
    <scope>NUCLEOTIDE SEQUENCE [LARGE SCALE GENOMIC DNA]</scope>
    <source>
        <strain evidence="1">CM1030</strain>
        <tissue evidence="1">Blood</tissue>
    </source>
</reference>
<evidence type="ECO:0000313" key="2">
    <source>
        <dbReference type="Proteomes" id="UP001529510"/>
    </source>
</evidence>
<dbReference type="Proteomes" id="UP001529510">
    <property type="component" value="Unassembled WGS sequence"/>
</dbReference>
<feature type="non-terminal residue" evidence="1">
    <location>
        <position position="1"/>
    </location>
</feature>
<keyword evidence="2" id="KW-1185">Reference proteome</keyword>
<protein>
    <submittedName>
        <fullName evidence="1">Uncharacterized protein</fullName>
    </submittedName>
</protein>
<dbReference type="EMBL" id="JAMKFB020000014">
    <property type="protein sequence ID" value="KAL0175477.1"/>
    <property type="molecule type" value="Genomic_DNA"/>
</dbReference>
<proteinExistence type="predicted"/>
<accession>A0ABD0PNI3</accession>
<comment type="caution">
    <text evidence="1">The sequence shown here is derived from an EMBL/GenBank/DDBJ whole genome shotgun (WGS) entry which is preliminary data.</text>
</comment>
<organism evidence="1 2">
    <name type="scientific">Cirrhinus mrigala</name>
    <name type="common">Mrigala</name>
    <dbReference type="NCBI Taxonomy" id="683832"/>
    <lineage>
        <taxon>Eukaryota</taxon>
        <taxon>Metazoa</taxon>
        <taxon>Chordata</taxon>
        <taxon>Craniata</taxon>
        <taxon>Vertebrata</taxon>
        <taxon>Euteleostomi</taxon>
        <taxon>Actinopterygii</taxon>
        <taxon>Neopterygii</taxon>
        <taxon>Teleostei</taxon>
        <taxon>Ostariophysi</taxon>
        <taxon>Cypriniformes</taxon>
        <taxon>Cyprinidae</taxon>
        <taxon>Labeoninae</taxon>
        <taxon>Labeonini</taxon>
        <taxon>Cirrhinus</taxon>
    </lineage>
</organism>